<dbReference type="AlphaFoldDB" id="A0A382KGH9"/>
<dbReference type="EMBL" id="UINC01080335">
    <property type="protein sequence ID" value="SVC23176.1"/>
    <property type="molecule type" value="Genomic_DNA"/>
</dbReference>
<organism evidence="1">
    <name type="scientific">marine metagenome</name>
    <dbReference type="NCBI Taxonomy" id="408172"/>
    <lineage>
        <taxon>unclassified sequences</taxon>
        <taxon>metagenomes</taxon>
        <taxon>ecological metagenomes</taxon>
    </lineage>
</organism>
<evidence type="ECO:0000313" key="1">
    <source>
        <dbReference type="EMBL" id="SVC23176.1"/>
    </source>
</evidence>
<protein>
    <submittedName>
        <fullName evidence="1">Uncharacterized protein</fullName>
    </submittedName>
</protein>
<feature type="non-terminal residue" evidence="1">
    <location>
        <position position="1"/>
    </location>
</feature>
<name>A0A382KGH9_9ZZZZ</name>
<reference evidence="1" key="1">
    <citation type="submission" date="2018-05" db="EMBL/GenBank/DDBJ databases">
        <authorList>
            <person name="Lanie J.A."/>
            <person name="Ng W.-L."/>
            <person name="Kazmierczak K.M."/>
            <person name="Andrzejewski T.M."/>
            <person name="Davidsen T.M."/>
            <person name="Wayne K.J."/>
            <person name="Tettelin H."/>
            <person name="Glass J.I."/>
            <person name="Rusch D."/>
            <person name="Podicherti R."/>
            <person name="Tsui H.-C.T."/>
            <person name="Winkler M.E."/>
        </authorList>
    </citation>
    <scope>NUCLEOTIDE SEQUENCE</scope>
</reference>
<accession>A0A382KGH9</accession>
<gene>
    <name evidence="1" type="ORF">METZ01_LOCUS276030</name>
</gene>
<sequence>TVPNIAKNINHSLSPVPHKIFS</sequence>
<proteinExistence type="predicted"/>